<reference evidence="3" key="1">
    <citation type="submission" date="2016-11" db="UniProtKB">
        <authorList>
            <consortium name="WormBaseParasite"/>
        </authorList>
    </citation>
    <scope>IDENTIFICATION</scope>
</reference>
<feature type="region of interest" description="Disordered" evidence="1">
    <location>
        <begin position="239"/>
        <end position="265"/>
    </location>
</feature>
<dbReference type="AlphaFoldDB" id="A0A1I7U7G8"/>
<protein>
    <submittedName>
        <fullName evidence="3">Uncharacterized protein</fullName>
    </submittedName>
</protein>
<keyword evidence="2" id="KW-1185">Reference proteome</keyword>
<name>A0A1I7U7G8_9PELO</name>
<evidence type="ECO:0000313" key="2">
    <source>
        <dbReference type="Proteomes" id="UP000095282"/>
    </source>
</evidence>
<evidence type="ECO:0000256" key="1">
    <source>
        <dbReference type="SAM" id="MobiDB-lite"/>
    </source>
</evidence>
<evidence type="ECO:0000313" key="3">
    <source>
        <dbReference type="WBParaSite" id="Csp11.Scaffold629.g15629.t2"/>
    </source>
</evidence>
<proteinExistence type="predicted"/>
<organism evidence="2 3">
    <name type="scientific">Caenorhabditis tropicalis</name>
    <dbReference type="NCBI Taxonomy" id="1561998"/>
    <lineage>
        <taxon>Eukaryota</taxon>
        <taxon>Metazoa</taxon>
        <taxon>Ecdysozoa</taxon>
        <taxon>Nematoda</taxon>
        <taxon>Chromadorea</taxon>
        <taxon>Rhabditida</taxon>
        <taxon>Rhabditina</taxon>
        <taxon>Rhabditomorpha</taxon>
        <taxon>Rhabditoidea</taxon>
        <taxon>Rhabditidae</taxon>
        <taxon>Peloderinae</taxon>
        <taxon>Caenorhabditis</taxon>
    </lineage>
</organism>
<accession>A0A1I7U7G8</accession>
<sequence>MFLHVFEYFYIRWRVMRTTSSDFDQEEDSHDSSYYEANRRRIVRTNSVYPPVCPTSLRGGAVIQKPTCIELYKKFMSYGAMDDFIPGHIFLSNSASSYAANGTSLCQLSQSDSDSDFLSSPSWSDEIVQDSDLNSDNCSEIDSDEYACRKYRKWIESGKMYKRRRMLPLTPTEQVESAEIQPWSFEHYHSIAMQGAETTTYAELDENSYENVYLRQVAEELEQRRVLYDSLEAQYLPESYSRPSECASTDMPEEYDSNSSDYQTASISSPSAKKICIQIDMYWRVEDHNEDGAVGARDNYHNRYFGKAGYYLTRNAIQNQANGKDTMPGVERRALEVERRRWTEINRRGERYEDVELGLPDTNGVNTNHWVEEYEEPLPLHTCTSWKTPKRYTPRYNSLF</sequence>
<dbReference type="WBParaSite" id="Csp11.Scaffold629.g15629.t2">
    <property type="protein sequence ID" value="Csp11.Scaffold629.g15629.t2"/>
    <property type="gene ID" value="Csp11.Scaffold629.g15629"/>
</dbReference>
<dbReference type="Proteomes" id="UP000095282">
    <property type="component" value="Unplaced"/>
</dbReference>
<dbReference type="eggNOG" id="ENOG502TCIT">
    <property type="taxonomic scope" value="Eukaryota"/>
</dbReference>